<gene>
    <name evidence="5" type="ORF">SASPL_156397</name>
</gene>
<feature type="region of interest" description="Disordered" evidence="3">
    <location>
        <begin position="1"/>
        <end position="20"/>
    </location>
</feature>
<protein>
    <recommendedName>
        <fullName evidence="4">UBC core domain-containing protein</fullName>
    </recommendedName>
</protein>
<sequence length="888" mass="99426">MDSLRSDFDSFSESSGSEDQEDIEFLYGPQACNIFSSLEESIQKIDDLLMFERGFLNGDVVCLVSDPLGQMGKVVSVNMIVDLDNMFGTKTQNVDSRHLQKIQSVSVGDCVIYGPWLGKVEKVVDRVSILFDDGTKCQLNAEGPERIVALSQDFSEDLPYPFYPGQRVQVESSIPRSTRWLCDMRKNKHEQGTICDVDAGLVYVDWLCCAVSSDEKGPTPPCLQDVKNLSVLPCGQTNWQLGDWCVLPVEQSLPYSYVSGLLKGPKQSEMFIGKGDMRANFQNIAVIVKTKTKVDVLWQNGSQSLGLDSRLVYPVNIVDAHDFLPDVFVLEKGTADDDSQVPRPQRWGVVRSVDPKERTVKVKWCKSSPDWIGSKEEQTEEVVSAYELVEHPDYCYNLGEVVFSAEKGILDLSNRDSPEIPNVHTGKGEDLGAVENNVDQTVYLNKTFLSQFGTVVGLKHEAIQVQWGTGAVTEVAPYEIYRVDKCESAAASVLGDATAQTPIEELPLKNQISGQKSKDVFGHNDDTAKDYGSHSISQVVLGVLTRVTSSLLGTLGTSLYSGYRCTSEVGDAPHEEEALELCRLNLDAQIPAEDDMETPEKMTSLQTTQANDDITLPSGSERLGWFRRFDMVNDYSDHHFANESGMNLQSPQFWHISGETKLVKKGSPRMRAFLRKTFLVRILPCCDLYLVFETIYVRVYEERMQLLRAAIVGSDGTPYHDGLFFFDIYLPPEYPNVPPVYGLLQFGGLRINPNLYESGKALVLNAKPYFNEAGYDSQVGKAVGEKNSFSYNENAFLVSCRSMMFLLRRPPKLREEAHGLQELLAKLYSRLVETFSDKGIDTLISWTRMNSPLARRAKGFMMLWSKERRDEEMLCQGYEAASHGSPLR</sequence>
<evidence type="ECO:0000259" key="4">
    <source>
        <dbReference type="PROSITE" id="PS50127"/>
    </source>
</evidence>
<dbReference type="GO" id="GO:0061631">
    <property type="term" value="F:ubiquitin conjugating enzyme activity"/>
    <property type="evidence" value="ECO:0007669"/>
    <property type="project" value="TreeGrafter"/>
</dbReference>
<dbReference type="AlphaFoldDB" id="A0A8X8YWW3"/>
<evidence type="ECO:0000256" key="2">
    <source>
        <dbReference type="ARBA" id="ARBA00022786"/>
    </source>
</evidence>
<name>A0A8X8YWW3_SALSN</name>
<dbReference type="SMART" id="SM00212">
    <property type="entry name" value="UBCc"/>
    <property type="match status" value="1"/>
</dbReference>
<comment type="caution">
    <text evidence="5">The sequence shown here is derived from an EMBL/GenBank/DDBJ whole genome shotgun (WGS) entry which is preliminary data.</text>
</comment>
<evidence type="ECO:0000313" key="5">
    <source>
        <dbReference type="EMBL" id="KAG6383834.1"/>
    </source>
</evidence>
<keyword evidence="2" id="KW-0833">Ubl conjugation pathway</keyword>
<dbReference type="InterPro" id="IPR057733">
    <property type="entry name" value="UBE2O-like_SH3-B"/>
</dbReference>
<proteinExistence type="predicted"/>
<keyword evidence="1" id="KW-0808">Transferase</keyword>
<dbReference type="InterPro" id="IPR000608">
    <property type="entry name" value="UBC"/>
</dbReference>
<dbReference type="Gene3D" id="3.10.110.10">
    <property type="entry name" value="Ubiquitin Conjugating Enzyme"/>
    <property type="match status" value="2"/>
</dbReference>
<feature type="domain" description="UBC core" evidence="4">
    <location>
        <begin position="668"/>
        <end position="848"/>
    </location>
</feature>
<dbReference type="PROSITE" id="PS50127">
    <property type="entry name" value="UBC_2"/>
    <property type="match status" value="1"/>
</dbReference>
<dbReference type="PANTHER" id="PTHR46116:SF15">
    <property type="entry name" value="(E3-INDEPENDENT) E2 UBIQUITIN-CONJUGATING ENZYME"/>
    <property type="match status" value="1"/>
</dbReference>
<dbReference type="EMBL" id="PNBA02000376">
    <property type="protein sequence ID" value="KAG6383834.1"/>
    <property type="molecule type" value="Genomic_DNA"/>
</dbReference>
<evidence type="ECO:0000313" key="6">
    <source>
        <dbReference type="Proteomes" id="UP000298416"/>
    </source>
</evidence>
<accession>A0A8X8YWW3</accession>
<keyword evidence="6" id="KW-1185">Reference proteome</keyword>
<dbReference type="SUPFAM" id="SSF54495">
    <property type="entry name" value="UBC-like"/>
    <property type="match status" value="1"/>
</dbReference>
<evidence type="ECO:0000256" key="3">
    <source>
        <dbReference type="SAM" id="MobiDB-lite"/>
    </source>
</evidence>
<reference evidence="5" key="2">
    <citation type="submission" date="2020-08" db="EMBL/GenBank/DDBJ databases">
        <title>Plant Genome Project.</title>
        <authorList>
            <person name="Zhang R.-G."/>
        </authorList>
    </citation>
    <scope>NUCLEOTIDE SEQUENCE</scope>
    <source>
        <strain evidence="5">Huo1</strain>
        <tissue evidence="5">Leaf</tissue>
    </source>
</reference>
<dbReference type="PANTHER" id="PTHR46116">
    <property type="entry name" value="(E3-INDEPENDENT) E2 UBIQUITIN-CONJUGATING ENZYME"/>
    <property type="match status" value="1"/>
</dbReference>
<dbReference type="InterPro" id="IPR057735">
    <property type="entry name" value="UBE2O-like_tSH3-B"/>
</dbReference>
<dbReference type="Pfam" id="PF00179">
    <property type="entry name" value="UQ_con"/>
    <property type="match status" value="1"/>
</dbReference>
<dbReference type="InterPro" id="IPR016135">
    <property type="entry name" value="UBQ-conjugating_enzyme/RWD"/>
</dbReference>
<dbReference type="Pfam" id="PF23046">
    <property type="entry name" value="tSH3-B_UBE2O"/>
    <property type="match status" value="1"/>
</dbReference>
<organism evidence="5">
    <name type="scientific">Salvia splendens</name>
    <name type="common">Scarlet sage</name>
    <dbReference type="NCBI Taxonomy" id="180675"/>
    <lineage>
        <taxon>Eukaryota</taxon>
        <taxon>Viridiplantae</taxon>
        <taxon>Streptophyta</taxon>
        <taxon>Embryophyta</taxon>
        <taxon>Tracheophyta</taxon>
        <taxon>Spermatophyta</taxon>
        <taxon>Magnoliopsida</taxon>
        <taxon>eudicotyledons</taxon>
        <taxon>Gunneridae</taxon>
        <taxon>Pentapetalae</taxon>
        <taxon>asterids</taxon>
        <taxon>lamiids</taxon>
        <taxon>Lamiales</taxon>
        <taxon>Lamiaceae</taxon>
        <taxon>Nepetoideae</taxon>
        <taxon>Mentheae</taxon>
        <taxon>Salviinae</taxon>
        <taxon>Salvia</taxon>
        <taxon>Salvia subgen. Calosphace</taxon>
        <taxon>core Calosphace</taxon>
    </lineage>
</organism>
<evidence type="ECO:0000256" key="1">
    <source>
        <dbReference type="ARBA" id="ARBA00022679"/>
    </source>
</evidence>
<dbReference type="Proteomes" id="UP000298416">
    <property type="component" value="Unassembled WGS sequence"/>
</dbReference>
<dbReference type="Pfam" id="PF23043">
    <property type="entry name" value="SH3-B_UBE2O"/>
    <property type="match status" value="1"/>
</dbReference>
<reference evidence="5" key="1">
    <citation type="submission" date="2018-01" db="EMBL/GenBank/DDBJ databases">
        <authorList>
            <person name="Mao J.F."/>
        </authorList>
    </citation>
    <scope>NUCLEOTIDE SEQUENCE</scope>
    <source>
        <strain evidence="5">Huo1</strain>
        <tissue evidence="5">Leaf</tissue>
    </source>
</reference>